<organism evidence="1 2">
    <name type="scientific">Candidatus Brevifilum fermentans</name>
    <dbReference type="NCBI Taxonomy" id="1986204"/>
    <lineage>
        <taxon>Bacteria</taxon>
        <taxon>Bacillati</taxon>
        <taxon>Chloroflexota</taxon>
        <taxon>Anaerolineae</taxon>
        <taxon>Anaerolineales</taxon>
        <taxon>Anaerolineaceae</taxon>
        <taxon>Candidatus Brevifilum</taxon>
    </lineage>
</organism>
<gene>
    <name evidence="1" type="ORF">CFX1CAM_0872</name>
</gene>
<name>A0A1Y6K513_9CHLR</name>
<dbReference type="Proteomes" id="UP000195514">
    <property type="component" value="Chromosome I"/>
</dbReference>
<protein>
    <submittedName>
        <fullName evidence="1">Uncharacterized protein</fullName>
    </submittedName>
</protein>
<evidence type="ECO:0000313" key="1">
    <source>
        <dbReference type="EMBL" id="SMX53937.1"/>
    </source>
</evidence>
<dbReference type="AlphaFoldDB" id="A0A1Y6K513"/>
<sequence>MLREVGSAILCPESAILYFNVKFIFREMLIYAENMGKIPPYSIIQLSLFLIYLNPPRIIGRDDPD</sequence>
<reference evidence="2" key="1">
    <citation type="submission" date="2017-05" db="EMBL/GenBank/DDBJ databases">
        <authorList>
            <person name="Kirkegaard R."/>
            <person name="Mcilroy J S."/>
        </authorList>
    </citation>
    <scope>NUCLEOTIDE SEQUENCE [LARGE SCALE GENOMIC DNA]</scope>
</reference>
<keyword evidence="2" id="KW-1185">Reference proteome</keyword>
<dbReference type="EMBL" id="LT859958">
    <property type="protein sequence ID" value="SMX53937.1"/>
    <property type="molecule type" value="Genomic_DNA"/>
</dbReference>
<accession>A0A1Y6K513</accession>
<proteinExistence type="predicted"/>
<dbReference type="KEGG" id="abat:CFX1CAM_0872"/>
<evidence type="ECO:0000313" key="2">
    <source>
        <dbReference type="Proteomes" id="UP000195514"/>
    </source>
</evidence>